<feature type="transmembrane region" description="Helical" evidence="5">
    <location>
        <begin position="364"/>
        <end position="382"/>
    </location>
</feature>
<evidence type="ECO:0000256" key="3">
    <source>
        <dbReference type="ARBA" id="ARBA00022989"/>
    </source>
</evidence>
<feature type="transmembrane region" description="Helical" evidence="5">
    <location>
        <begin position="533"/>
        <end position="554"/>
    </location>
</feature>
<feature type="transmembrane region" description="Helical" evidence="5">
    <location>
        <begin position="330"/>
        <end position="352"/>
    </location>
</feature>
<organism evidence="7 8">
    <name type="scientific">Tetranychus urticae</name>
    <name type="common">Two-spotted spider mite</name>
    <dbReference type="NCBI Taxonomy" id="32264"/>
    <lineage>
        <taxon>Eukaryota</taxon>
        <taxon>Metazoa</taxon>
        <taxon>Ecdysozoa</taxon>
        <taxon>Arthropoda</taxon>
        <taxon>Chelicerata</taxon>
        <taxon>Arachnida</taxon>
        <taxon>Acari</taxon>
        <taxon>Acariformes</taxon>
        <taxon>Trombidiformes</taxon>
        <taxon>Prostigmata</taxon>
        <taxon>Eleutherengona</taxon>
        <taxon>Raphignathae</taxon>
        <taxon>Tetranychoidea</taxon>
        <taxon>Tetranychidae</taxon>
        <taxon>Tetranychus</taxon>
    </lineage>
</organism>
<dbReference type="PANTHER" id="PTHR45902:SF1">
    <property type="entry name" value="LATROPHILIN RECEPTOR-LIKE PROTEIN A"/>
    <property type="match status" value="1"/>
</dbReference>
<feature type="transmembrane region" description="Helical" evidence="5">
    <location>
        <begin position="434"/>
        <end position="453"/>
    </location>
</feature>
<dbReference type="Pfam" id="PF00002">
    <property type="entry name" value="7tm_2"/>
    <property type="match status" value="1"/>
</dbReference>
<dbReference type="GO" id="GO:0007166">
    <property type="term" value="P:cell surface receptor signaling pathway"/>
    <property type="evidence" value="ECO:0007669"/>
    <property type="project" value="InterPro"/>
</dbReference>
<dbReference type="Gene3D" id="1.20.1070.10">
    <property type="entry name" value="Rhodopsin 7-helix transmembrane proteins"/>
    <property type="match status" value="1"/>
</dbReference>
<keyword evidence="3 5" id="KW-1133">Transmembrane helix</keyword>
<feature type="transmembrane region" description="Helical" evidence="5">
    <location>
        <begin position="566"/>
        <end position="585"/>
    </location>
</feature>
<accession>T1KKM0</accession>
<dbReference type="InterPro" id="IPR000832">
    <property type="entry name" value="GPCR_2_secretin-like"/>
</dbReference>
<dbReference type="AlphaFoldDB" id="T1KKM0"/>
<proteinExistence type="predicted"/>
<feature type="transmembrane region" description="Helical" evidence="5">
    <location>
        <begin position="473"/>
        <end position="501"/>
    </location>
</feature>
<evidence type="ECO:0000256" key="5">
    <source>
        <dbReference type="SAM" id="Phobius"/>
    </source>
</evidence>
<evidence type="ECO:0000313" key="7">
    <source>
        <dbReference type="EnsemblMetazoa" id="tetur13g04210.1"/>
    </source>
</evidence>
<evidence type="ECO:0000256" key="4">
    <source>
        <dbReference type="ARBA" id="ARBA00023136"/>
    </source>
</evidence>
<evidence type="ECO:0000256" key="2">
    <source>
        <dbReference type="ARBA" id="ARBA00022692"/>
    </source>
</evidence>
<dbReference type="Proteomes" id="UP000015104">
    <property type="component" value="Unassembled WGS sequence"/>
</dbReference>
<dbReference type="PANTHER" id="PTHR45902">
    <property type="entry name" value="LATROPHILIN RECEPTOR-LIKE PROTEIN A"/>
    <property type="match status" value="1"/>
</dbReference>
<protein>
    <recommendedName>
        <fullName evidence="6">G-protein coupled receptors family 2 profile 2 domain-containing protein</fullName>
    </recommendedName>
</protein>
<dbReference type="GO" id="GO:0004930">
    <property type="term" value="F:G protein-coupled receptor activity"/>
    <property type="evidence" value="ECO:0007669"/>
    <property type="project" value="InterPro"/>
</dbReference>
<dbReference type="EnsemblMetazoa" id="tetur13g04210.1">
    <property type="protein sequence ID" value="tetur13g04210.1"/>
    <property type="gene ID" value="tetur13g04210"/>
</dbReference>
<feature type="domain" description="G-protein coupled receptors family 2 profile 2" evidence="6">
    <location>
        <begin position="327"/>
        <end position="587"/>
    </location>
</feature>
<feature type="transmembrane region" description="Helical" evidence="5">
    <location>
        <begin position="388"/>
        <end position="413"/>
    </location>
</feature>
<reference evidence="8" key="1">
    <citation type="submission" date="2011-08" db="EMBL/GenBank/DDBJ databases">
        <authorList>
            <person name="Rombauts S."/>
        </authorList>
    </citation>
    <scope>NUCLEOTIDE SEQUENCE</scope>
    <source>
        <strain evidence="8">London</strain>
    </source>
</reference>
<name>T1KKM0_TETUR</name>
<reference evidence="7" key="2">
    <citation type="submission" date="2015-06" db="UniProtKB">
        <authorList>
            <consortium name="EnsemblMetazoa"/>
        </authorList>
    </citation>
    <scope>IDENTIFICATION</scope>
</reference>
<dbReference type="PROSITE" id="PS50261">
    <property type="entry name" value="G_PROTEIN_RECEP_F2_4"/>
    <property type="match status" value="1"/>
</dbReference>
<keyword evidence="4 5" id="KW-0472">Membrane</keyword>
<keyword evidence="8" id="KW-1185">Reference proteome</keyword>
<evidence type="ECO:0000313" key="8">
    <source>
        <dbReference type="Proteomes" id="UP000015104"/>
    </source>
</evidence>
<comment type="subcellular location">
    <subcellularLocation>
        <location evidence="1">Membrane</location>
        <topology evidence="1">Multi-pass membrane protein</topology>
    </subcellularLocation>
</comment>
<dbReference type="InterPro" id="IPR053231">
    <property type="entry name" value="GPCR_LN-TM7"/>
</dbReference>
<dbReference type="GO" id="GO:0016020">
    <property type="term" value="C:membrane"/>
    <property type="evidence" value="ECO:0007669"/>
    <property type="project" value="UniProtKB-SubCell"/>
</dbReference>
<dbReference type="eggNOG" id="KOG4193">
    <property type="taxonomic scope" value="Eukaryota"/>
</dbReference>
<dbReference type="HOGENOM" id="CLU_437037_0_0_1"/>
<dbReference type="InterPro" id="IPR017981">
    <property type="entry name" value="GPCR_2-like_7TM"/>
</dbReference>
<keyword evidence="2 5" id="KW-0812">Transmembrane</keyword>
<dbReference type="EMBL" id="CAEY01000176">
    <property type="status" value="NOT_ANNOTATED_CDS"/>
    <property type="molecule type" value="Genomic_DNA"/>
</dbReference>
<evidence type="ECO:0000259" key="6">
    <source>
        <dbReference type="PROSITE" id="PS50261"/>
    </source>
</evidence>
<evidence type="ECO:0000256" key="1">
    <source>
        <dbReference type="ARBA" id="ARBA00004141"/>
    </source>
</evidence>
<sequence length="626" mass="71847">MTATIVAICKASLDDEDFNTTIPSSVTLTNFGFQGHHDVTWYFSLNLCSDYEVRDKINEKCRPIYCRSPYGDLPVRMCTIQEALTRFMAHEEFIDLESEKWSFRVTVGVLRGNLIFCKETRQKFGDAFARKLQIPKDRIEVESLTPNGTDQAILEFQLTEDVGMPTTNNEIAMKLKKWTYPHVVFKVESTFYQILHVDYSVYHYVRSFCDGAHDKRLIIWDLDFEMIGQIILLNKANGRRYKKGTYLGSILVYNDKLKVVRFTMLCEKVTGFFCEKIKLPPGSYEFVADGREVRSQYGVTNKFEIDAESNVKICEQATFFCIVSETENTIVALCLVVSSIFLLLILITFTMVPDIASTLPGFNTINLVLTILILQLLFLTGSQWSDCWLAAIVIHYFILLNFSWSSIIGFHIFRTFVSFGSMQYPKNSPFSNRFYSFVMAHLMVLIIMGAALVNELLSNDFAPHFGAYQGVCWIRNSIGVLFYFAIPVSLSNLLNAIFYLASFIKIKQSLEESFAVSTWTGKSIRSMPVQLTVFSRIATVLSISWITVLLIPITPPKSLPHQLAKYLFVFINTNQGLLLFIAFLWNKRVGMIWLKWFKRLFRMDSYESRNSISIIERNTSQVNGSF</sequence>